<proteinExistence type="predicted"/>
<accession>A0A2P2NIU1</accession>
<sequence length="97" mass="11134">MSLSVSKCSLEDKVPLPSSCPPKIFKIHKEKILKPMIRYILHNIPNQIPNLSFNPARKYCVCPKQPSKILIMDHIKNEVFDALEIAFFSLAYQPPIQ</sequence>
<reference evidence="1" key="1">
    <citation type="submission" date="2018-02" db="EMBL/GenBank/DDBJ databases">
        <title>Rhizophora mucronata_Transcriptome.</title>
        <authorList>
            <person name="Meera S.P."/>
            <person name="Sreeshan A."/>
            <person name="Augustine A."/>
        </authorList>
    </citation>
    <scope>NUCLEOTIDE SEQUENCE</scope>
    <source>
        <tissue evidence="1">Leaf</tissue>
    </source>
</reference>
<organism evidence="1">
    <name type="scientific">Rhizophora mucronata</name>
    <name type="common">Asiatic mangrove</name>
    <dbReference type="NCBI Taxonomy" id="61149"/>
    <lineage>
        <taxon>Eukaryota</taxon>
        <taxon>Viridiplantae</taxon>
        <taxon>Streptophyta</taxon>
        <taxon>Embryophyta</taxon>
        <taxon>Tracheophyta</taxon>
        <taxon>Spermatophyta</taxon>
        <taxon>Magnoliopsida</taxon>
        <taxon>eudicotyledons</taxon>
        <taxon>Gunneridae</taxon>
        <taxon>Pentapetalae</taxon>
        <taxon>rosids</taxon>
        <taxon>fabids</taxon>
        <taxon>Malpighiales</taxon>
        <taxon>Rhizophoraceae</taxon>
        <taxon>Rhizophora</taxon>
    </lineage>
</organism>
<protein>
    <submittedName>
        <fullName evidence="1">Uncharacterized protein</fullName>
    </submittedName>
</protein>
<dbReference type="EMBL" id="GGEC01061885">
    <property type="protein sequence ID" value="MBX42369.1"/>
    <property type="molecule type" value="Transcribed_RNA"/>
</dbReference>
<evidence type="ECO:0000313" key="1">
    <source>
        <dbReference type="EMBL" id="MBX42369.1"/>
    </source>
</evidence>
<dbReference type="AlphaFoldDB" id="A0A2P2NIU1"/>
<name>A0A2P2NIU1_RHIMU</name>